<dbReference type="SUPFAM" id="SSF48295">
    <property type="entry name" value="TrpR-like"/>
    <property type="match status" value="1"/>
</dbReference>
<dbReference type="RefSeq" id="WP_072894524.1">
    <property type="nucleotide sequence ID" value="NZ_FQWZ01000002.1"/>
</dbReference>
<dbReference type="InterPro" id="IPR003593">
    <property type="entry name" value="AAA+_ATPase"/>
</dbReference>
<dbReference type="InterPro" id="IPR027417">
    <property type="entry name" value="P-loop_NTPase"/>
</dbReference>
<comment type="subunit">
    <text evidence="8">Oligomerizes as a right-handed, spiral filament on DNA at oriC.</text>
</comment>
<dbReference type="Gene3D" id="3.40.50.300">
    <property type="entry name" value="P-loop containing nucleotide triphosphate hydrolases"/>
    <property type="match status" value="1"/>
</dbReference>
<feature type="binding site" evidence="8">
    <location>
        <position position="153"/>
    </location>
    <ligand>
        <name>ATP</name>
        <dbReference type="ChEBI" id="CHEBI:30616"/>
    </ligand>
</feature>
<dbReference type="NCBIfam" id="TIGR00362">
    <property type="entry name" value="DnaA"/>
    <property type="match status" value="1"/>
</dbReference>
<evidence type="ECO:0000256" key="9">
    <source>
        <dbReference type="NCBIfam" id="TIGR00362"/>
    </source>
</evidence>
<dbReference type="STRING" id="490188.SAMN04488068_0876"/>
<evidence type="ECO:0000256" key="5">
    <source>
        <dbReference type="ARBA" id="ARBA00022840"/>
    </source>
</evidence>
<dbReference type="OrthoDB" id="9807019at2"/>
<dbReference type="GO" id="GO:0003688">
    <property type="term" value="F:DNA replication origin binding"/>
    <property type="evidence" value="ECO:0007669"/>
    <property type="project" value="UniProtKB-UniRule"/>
</dbReference>
<feature type="domain" description="AAA+ ATPase" evidence="13">
    <location>
        <begin position="142"/>
        <end position="272"/>
    </location>
</feature>
<dbReference type="GO" id="GO:0006270">
    <property type="term" value="P:DNA replication initiation"/>
    <property type="evidence" value="ECO:0007669"/>
    <property type="project" value="UniProtKB-UniRule"/>
</dbReference>
<keyword evidence="3 8" id="KW-0235">DNA replication</keyword>
<evidence type="ECO:0000256" key="2">
    <source>
        <dbReference type="ARBA" id="ARBA00022490"/>
    </source>
</evidence>
<keyword evidence="2 8" id="KW-0963">Cytoplasm</keyword>
<comment type="caution">
    <text evidence="8">Lacks conserved residue(s) required for the propagation of feature annotation.</text>
</comment>
<evidence type="ECO:0000256" key="6">
    <source>
        <dbReference type="ARBA" id="ARBA00023121"/>
    </source>
</evidence>
<accession>A0A1M5LFJ6</accession>
<evidence type="ECO:0000313" key="15">
    <source>
        <dbReference type="EMBL" id="SHG63894.1"/>
    </source>
</evidence>
<evidence type="ECO:0000256" key="11">
    <source>
        <dbReference type="RuleBase" id="RU004227"/>
    </source>
</evidence>
<dbReference type="AlphaFoldDB" id="A0A1M5LFJ6"/>
<dbReference type="CDD" id="cd06571">
    <property type="entry name" value="Bac_DnaA_C"/>
    <property type="match status" value="1"/>
</dbReference>
<gene>
    <name evidence="8" type="primary">dnaA</name>
    <name evidence="15" type="ORF">SAMN04488068_0876</name>
</gene>
<dbReference type="Pfam" id="PF08299">
    <property type="entry name" value="Bac_DnaA_C"/>
    <property type="match status" value="1"/>
</dbReference>
<evidence type="ECO:0000313" key="16">
    <source>
        <dbReference type="Proteomes" id="UP000199758"/>
    </source>
</evidence>
<dbReference type="GO" id="GO:0008289">
    <property type="term" value="F:lipid binding"/>
    <property type="evidence" value="ECO:0007669"/>
    <property type="project" value="UniProtKB-KW"/>
</dbReference>
<feature type="domain" description="Chromosomal replication initiator DnaA C-terminal" evidence="14">
    <location>
        <begin position="353"/>
        <end position="421"/>
    </location>
</feature>
<dbReference type="PRINTS" id="PR00051">
    <property type="entry name" value="DNAA"/>
</dbReference>
<keyword evidence="7 8" id="KW-0238">DNA-binding</keyword>
<dbReference type="InterPro" id="IPR038454">
    <property type="entry name" value="DnaA_N_sf"/>
</dbReference>
<dbReference type="Pfam" id="PF00308">
    <property type="entry name" value="Bac_DnaA"/>
    <property type="match status" value="1"/>
</dbReference>
<evidence type="ECO:0000259" key="14">
    <source>
        <dbReference type="SMART" id="SM00760"/>
    </source>
</evidence>
<evidence type="ECO:0000256" key="4">
    <source>
        <dbReference type="ARBA" id="ARBA00022741"/>
    </source>
</evidence>
<feature type="compositionally biased region" description="Polar residues" evidence="12">
    <location>
        <begin position="84"/>
        <end position="96"/>
    </location>
</feature>
<dbReference type="Pfam" id="PF11638">
    <property type="entry name" value="DnaA_N"/>
    <property type="match status" value="1"/>
</dbReference>
<dbReference type="InterPro" id="IPR013317">
    <property type="entry name" value="DnaA_dom"/>
</dbReference>
<organism evidence="15 16">
    <name type="scientific">Hydrocarboniphaga daqingensis</name>
    <dbReference type="NCBI Taxonomy" id="490188"/>
    <lineage>
        <taxon>Bacteria</taxon>
        <taxon>Pseudomonadati</taxon>
        <taxon>Pseudomonadota</taxon>
        <taxon>Gammaproteobacteria</taxon>
        <taxon>Nevskiales</taxon>
        <taxon>Nevskiaceae</taxon>
        <taxon>Hydrocarboniphaga</taxon>
    </lineage>
</organism>
<dbReference type="Gene3D" id="1.10.8.60">
    <property type="match status" value="1"/>
</dbReference>
<evidence type="ECO:0000256" key="10">
    <source>
        <dbReference type="RuleBase" id="RU000577"/>
    </source>
</evidence>
<feature type="binding site" evidence="8">
    <location>
        <position position="156"/>
    </location>
    <ligand>
        <name>ATP</name>
        <dbReference type="ChEBI" id="CHEBI:30616"/>
    </ligand>
</feature>
<dbReference type="SMART" id="SM00760">
    <property type="entry name" value="Bac_DnaA_C"/>
    <property type="match status" value="1"/>
</dbReference>
<keyword evidence="6 8" id="KW-0446">Lipid-binding</keyword>
<dbReference type="SMART" id="SM00382">
    <property type="entry name" value="AAA"/>
    <property type="match status" value="1"/>
</dbReference>
<comment type="similarity">
    <text evidence="1 8 11">Belongs to the DnaA family.</text>
</comment>
<dbReference type="InterPro" id="IPR020591">
    <property type="entry name" value="Chromosome_initiator_DnaA-like"/>
</dbReference>
<feature type="binding site" evidence="8">
    <location>
        <position position="157"/>
    </location>
    <ligand>
        <name>ATP</name>
        <dbReference type="ChEBI" id="CHEBI:30616"/>
    </ligand>
</feature>
<evidence type="ECO:0000256" key="1">
    <source>
        <dbReference type="ARBA" id="ARBA00006583"/>
    </source>
</evidence>
<dbReference type="FunFam" id="3.40.50.300:FF:000668">
    <property type="entry name" value="Chromosomal replication initiator protein DnaA"/>
    <property type="match status" value="1"/>
</dbReference>
<reference evidence="15 16" key="1">
    <citation type="submission" date="2016-11" db="EMBL/GenBank/DDBJ databases">
        <authorList>
            <person name="Jaros S."/>
            <person name="Januszkiewicz K."/>
            <person name="Wedrychowicz H."/>
        </authorList>
    </citation>
    <scope>NUCLEOTIDE SEQUENCE [LARGE SCALE GENOMIC DNA]</scope>
    <source>
        <strain evidence="15 16">CGMCC 1.7049</strain>
    </source>
</reference>
<dbReference type="PANTHER" id="PTHR30050">
    <property type="entry name" value="CHROMOSOMAL REPLICATION INITIATOR PROTEIN DNAA"/>
    <property type="match status" value="1"/>
</dbReference>
<dbReference type="InterPro" id="IPR001957">
    <property type="entry name" value="Chromosome_initiator_DnaA"/>
</dbReference>
<dbReference type="Proteomes" id="UP000199758">
    <property type="component" value="Unassembled WGS sequence"/>
</dbReference>
<dbReference type="PROSITE" id="PS01008">
    <property type="entry name" value="DNAA"/>
    <property type="match status" value="1"/>
</dbReference>
<dbReference type="EMBL" id="FQWZ01000002">
    <property type="protein sequence ID" value="SHG63894.1"/>
    <property type="molecule type" value="Genomic_DNA"/>
</dbReference>
<feature type="region of interest" description="Domain I, interacts with DnaA modulators" evidence="8">
    <location>
        <begin position="1"/>
        <end position="80"/>
    </location>
</feature>
<dbReference type="InterPro" id="IPR013159">
    <property type="entry name" value="DnaA_C"/>
</dbReference>
<evidence type="ECO:0000256" key="3">
    <source>
        <dbReference type="ARBA" id="ARBA00022705"/>
    </source>
</evidence>
<protein>
    <recommendedName>
        <fullName evidence="8 9">Chromosomal replication initiator protein DnaA</fullName>
    </recommendedName>
</protein>
<proteinExistence type="inferred from homology"/>
<comment type="domain">
    <text evidence="8">Domain I is involved in oligomerization and binding regulators, domain II is flexibile and of varying length in different bacteria, domain III forms the AAA+ region, while domain IV binds dsDNA.</text>
</comment>
<comment type="function">
    <text evidence="8 10">Plays an essential role in the initiation and regulation of chromosomal replication. ATP-DnaA binds to the origin of replication (oriC) to initiate formation of the DNA replication initiation complex once per cell cycle. Binds the DnaA box (a 9 base pair repeat at the origin) and separates the double-stranded (ds)DNA. Forms a right-handed helical filament on oriC DNA; dsDNA binds to the exterior of the filament while single-stranded (ss)DNA is stabiized in the filament's interior. The ATP-DnaA-oriC complex binds and stabilizes one strand of the AT-rich DNA unwinding element (DUE), permitting loading of DNA polymerase. After initiation quickly degrades to an ADP-DnaA complex that is not apt for DNA replication. Binds acidic phospholipids.</text>
</comment>
<dbReference type="GO" id="GO:0005524">
    <property type="term" value="F:ATP binding"/>
    <property type="evidence" value="ECO:0007669"/>
    <property type="project" value="UniProtKB-UniRule"/>
</dbReference>
<dbReference type="GO" id="GO:0006275">
    <property type="term" value="P:regulation of DNA replication"/>
    <property type="evidence" value="ECO:0007669"/>
    <property type="project" value="UniProtKB-UniRule"/>
</dbReference>
<dbReference type="Gene3D" id="1.10.1750.10">
    <property type="match status" value="1"/>
</dbReference>
<evidence type="ECO:0000256" key="7">
    <source>
        <dbReference type="ARBA" id="ARBA00023125"/>
    </source>
</evidence>
<evidence type="ECO:0000256" key="8">
    <source>
        <dbReference type="HAMAP-Rule" id="MF_00377"/>
    </source>
</evidence>
<dbReference type="InterPro" id="IPR010921">
    <property type="entry name" value="Trp_repressor/repl_initiator"/>
</dbReference>
<sequence length="444" mass="50295">MSIPEFDTWARCVDWLEGELSGQDVSTWIRPLSVKRLPDRLLVTAPNRMVMERVRADFVLSIQRAWLACDGADLPVEVSTATEARSLSGAGSSPTSGPIEPERWTQNGKLDPRYTFDSFIQGKSNSQARAACQHVAESPGVAYNPLLIYGASGLGKTHLMHAIGNALLARSARARVVYVGAEQWVNQFVAALRHNNTEEFKSFYRSADALLIDDIHFFAGKAVNQEEFFHTFNTLMDGRKQIVLTCDRFPKELDRLDDRLKSRFSWGLTVSVEPPDLETRVAILLAKAEQFHLSLSTEVAFFVAQHIRSNVRELEGSLLRLAAGVRLQGETISIEFARHSLRDMLAHYERLVTIDNIMGTVSKYYNIQMKELRSPRRNRSLARPRQIAMSLARELTQHSLPEIGAAFEKDHTTVLHACRTIAKLREEDQRVREDYENLLRQLSF</sequence>
<comment type="subcellular location">
    <subcellularLocation>
        <location evidence="8">Cytoplasm</location>
    </subcellularLocation>
</comment>
<keyword evidence="5 8" id="KW-0067">ATP-binding</keyword>
<keyword evidence="4 8" id="KW-0547">Nucleotide-binding</keyword>
<feature type="region of interest" description="Domain IV, binds dsDNA" evidence="8">
    <location>
        <begin position="326"/>
        <end position="444"/>
    </location>
</feature>
<dbReference type="CDD" id="cd00009">
    <property type="entry name" value="AAA"/>
    <property type="match status" value="1"/>
</dbReference>
<name>A0A1M5LFJ6_9GAMM</name>
<evidence type="ECO:0000259" key="13">
    <source>
        <dbReference type="SMART" id="SM00382"/>
    </source>
</evidence>
<keyword evidence="16" id="KW-1185">Reference proteome</keyword>
<dbReference type="HAMAP" id="MF_00377">
    <property type="entry name" value="DnaA_bact"/>
    <property type="match status" value="1"/>
</dbReference>
<dbReference type="Gene3D" id="3.30.300.180">
    <property type="match status" value="1"/>
</dbReference>
<dbReference type="InterPro" id="IPR018312">
    <property type="entry name" value="Chromosome_initiator_DnaA_CS"/>
</dbReference>
<dbReference type="SUPFAM" id="SSF52540">
    <property type="entry name" value="P-loop containing nucleoside triphosphate hydrolases"/>
    <property type="match status" value="1"/>
</dbReference>
<dbReference type="FunFam" id="1.10.8.60:FF:000003">
    <property type="entry name" value="Chromosomal replication initiator protein DnaA"/>
    <property type="match status" value="1"/>
</dbReference>
<dbReference type="InterPro" id="IPR024633">
    <property type="entry name" value="DnaA_N_dom"/>
</dbReference>
<feature type="region of interest" description="Disordered" evidence="12">
    <location>
        <begin position="84"/>
        <end position="109"/>
    </location>
</feature>
<dbReference type="GO" id="GO:0005737">
    <property type="term" value="C:cytoplasm"/>
    <property type="evidence" value="ECO:0007669"/>
    <property type="project" value="UniProtKB-SubCell"/>
</dbReference>
<dbReference type="PANTHER" id="PTHR30050:SF2">
    <property type="entry name" value="CHROMOSOMAL REPLICATION INITIATOR PROTEIN DNAA"/>
    <property type="match status" value="1"/>
</dbReference>
<evidence type="ECO:0000256" key="12">
    <source>
        <dbReference type="SAM" id="MobiDB-lite"/>
    </source>
</evidence>
<feature type="binding site" evidence="8">
    <location>
        <position position="155"/>
    </location>
    <ligand>
        <name>ATP</name>
        <dbReference type="ChEBI" id="CHEBI:30616"/>
    </ligand>
</feature>
<dbReference type="GO" id="GO:0005886">
    <property type="term" value="C:plasma membrane"/>
    <property type="evidence" value="ECO:0007669"/>
    <property type="project" value="TreeGrafter"/>
</dbReference>
<feature type="region of interest" description="Domain III, AAA+ region" evidence="8">
    <location>
        <begin position="109"/>
        <end position="325"/>
    </location>
</feature>